<accession>G3HGJ2</accession>
<comment type="similarity">
    <text evidence="1">Belongs to the ARTD/PARP family.</text>
</comment>
<dbReference type="EC" id="2.4.2.-" evidence="2"/>
<dbReference type="AlphaFoldDB" id="G3HGJ2"/>
<sequence>MFLARVLVGDFVRGSAAFVRPPAKEGQSNAFYDSCVNSMSDPTIFVVFEKHQIYPEYLIQYSTSSKPPAAPSIFVALGSLFTGRQ</sequence>
<dbReference type="InParanoid" id="G3HGJ2"/>
<dbReference type="Gene3D" id="3.90.228.10">
    <property type="match status" value="1"/>
</dbReference>
<dbReference type="Pfam" id="PF00644">
    <property type="entry name" value="PARP"/>
    <property type="match status" value="1"/>
</dbReference>
<dbReference type="eggNOG" id="ENOG502QSC4">
    <property type="taxonomic scope" value="Eukaryota"/>
</dbReference>
<dbReference type="PANTHER" id="PTHR45740">
    <property type="entry name" value="POLY [ADP-RIBOSE] POLYMERASE"/>
    <property type="match status" value="1"/>
</dbReference>
<proteinExistence type="inferred from homology"/>
<dbReference type="EMBL" id="JH000354">
    <property type="protein sequence ID" value="EGV94228.1"/>
    <property type="molecule type" value="Genomic_DNA"/>
</dbReference>
<dbReference type="GO" id="GO:0003950">
    <property type="term" value="F:NAD+ poly-ADP-ribosyltransferase activity"/>
    <property type="evidence" value="ECO:0007669"/>
    <property type="project" value="UniProtKB-UniRule"/>
</dbReference>
<dbReference type="PROSITE" id="PS51059">
    <property type="entry name" value="PARP_CATALYTIC"/>
    <property type="match status" value="1"/>
</dbReference>
<protein>
    <recommendedName>
        <fullName evidence="2">Poly [ADP-ribose] polymerase</fullName>
        <shortName evidence="2">PARP</shortName>
        <ecNumber evidence="2">2.4.2.-</ecNumber>
    </recommendedName>
</protein>
<dbReference type="GO" id="GO:1990404">
    <property type="term" value="F:NAD+-protein mono-ADP-ribosyltransferase activity"/>
    <property type="evidence" value="ECO:0007669"/>
    <property type="project" value="TreeGrafter"/>
</dbReference>
<keyword evidence="2" id="KW-0520">NAD</keyword>
<keyword evidence="2" id="KW-0328">Glycosyltransferase</keyword>
<gene>
    <name evidence="4" type="ORF">I79_009730</name>
</gene>
<dbReference type="GO" id="GO:0005634">
    <property type="term" value="C:nucleus"/>
    <property type="evidence" value="ECO:0007669"/>
    <property type="project" value="TreeGrafter"/>
</dbReference>
<dbReference type="Proteomes" id="UP000001075">
    <property type="component" value="Unassembled WGS sequence"/>
</dbReference>
<dbReference type="STRING" id="10029.G3HGJ2"/>
<feature type="domain" description="PARP catalytic" evidence="3">
    <location>
        <begin position="1"/>
        <end position="82"/>
    </location>
</feature>
<organism evidence="4 5">
    <name type="scientific">Cricetulus griseus</name>
    <name type="common">Chinese hamster</name>
    <name type="synonym">Cricetulus barabensis griseus</name>
    <dbReference type="NCBI Taxonomy" id="10029"/>
    <lineage>
        <taxon>Eukaryota</taxon>
        <taxon>Metazoa</taxon>
        <taxon>Chordata</taxon>
        <taxon>Craniata</taxon>
        <taxon>Vertebrata</taxon>
        <taxon>Euteleostomi</taxon>
        <taxon>Mammalia</taxon>
        <taxon>Eutheria</taxon>
        <taxon>Euarchontoglires</taxon>
        <taxon>Glires</taxon>
        <taxon>Rodentia</taxon>
        <taxon>Myomorpha</taxon>
        <taxon>Muroidea</taxon>
        <taxon>Cricetidae</taxon>
        <taxon>Cricetinae</taxon>
        <taxon>Cricetulus</taxon>
    </lineage>
</organism>
<name>G3HGJ2_CRIGR</name>
<dbReference type="InterPro" id="IPR012317">
    <property type="entry name" value="Poly(ADP-ribose)pol_cat_dom"/>
</dbReference>
<dbReference type="PaxDb" id="10029-XP_007641829.1"/>
<evidence type="ECO:0000256" key="1">
    <source>
        <dbReference type="ARBA" id="ARBA00024347"/>
    </source>
</evidence>
<evidence type="ECO:0000313" key="4">
    <source>
        <dbReference type="EMBL" id="EGV94228.1"/>
    </source>
</evidence>
<keyword evidence="2" id="KW-0808">Transferase</keyword>
<evidence type="ECO:0000256" key="2">
    <source>
        <dbReference type="RuleBase" id="RU362114"/>
    </source>
</evidence>
<evidence type="ECO:0000313" key="5">
    <source>
        <dbReference type="Proteomes" id="UP000001075"/>
    </source>
</evidence>
<dbReference type="InterPro" id="IPR051712">
    <property type="entry name" value="ARTD-AVP"/>
</dbReference>
<evidence type="ECO:0000259" key="3">
    <source>
        <dbReference type="PROSITE" id="PS51059"/>
    </source>
</evidence>
<dbReference type="PANTHER" id="PTHR45740:SF6">
    <property type="entry name" value="PROTEIN MONO-ADP-RIBOSYLTRANSFERASE PARP12"/>
    <property type="match status" value="1"/>
</dbReference>
<reference evidence="5" key="1">
    <citation type="journal article" date="2011" name="Nat. Biotechnol.">
        <title>The genomic sequence of the Chinese hamster ovary (CHO)-K1 cell line.</title>
        <authorList>
            <person name="Xu X."/>
            <person name="Nagarajan H."/>
            <person name="Lewis N.E."/>
            <person name="Pan S."/>
            <person name="Cai Z."/>
            <person name="Liu X."/>
            <person name="Chen W."/>
            <person name="Xie M."/>
            <person name="Wang W."/>
            <person name="Hammond S."/>
            <person name="Andersen M.R."/>
            <person name="Neff N."/>
            <person name="Passarelli B."/>
            <person name="Koh W."/>
            <person name="Fan H.C."/>
            <person name="Wang J."/>
            <person name="Gui Y."/>
            <person name="Lee K.H."/>
            <person name="Betenbaugh M.J."/>
            <person name="Quake S.R."/>
            <person name="Famili I."/>
            <person name="Palsson B.O."/>
            <person name="Wang J."/>
        </authorList>
    </citation>
    <scope>NUCLEOTIDE SEQUENCE [LARGE SCALE GENOMIC DNA]</scope>
    <source>
        <strain evidence="5">CHO K1 cell line</strain>
    </source>
</reference>
<dbReference type="SUPFAM" id="SSF56399">
    <property type="entry name" value="ADP-ribosylation"/>
    <property type="match status" value="1"/>
</dbReference>